<dbReference type="OrthoDB" id="9789109at2"/>
<dbReference type="Pfam" id="PF04343">
    <property type="entry name" value="DUF488"/>
    <property type="match status" value="1"/>
</dbReference>
<organism evidence="1 2">
    <name type="scientific">Paralcaligenes ureilyticus</name>
    <dbReference type="NCBI Taxonomy" id="627131"/>
    <lineage>
        <taxon>Bacteria</taxon>
        <taxon>Pseudomonadati</taxon>
        <taxon>Pseudomonadota</taxon>
        <taxon>Betaproteobacteria</taxon>
        <taxon>Burkholderiales</taxon>
        <taxon>Alcaligenaceae</taxon>
        <taxon>Paralcaligenes</taxon>
    </lineage>
</organism>
<dbReference type="InterPro" id="IPR014519">
    <property type="entry name" value="UCP024492"/>
</dbReference>
<gene>
    <name evidence="1" type="ORF">EDC26_10262</name>
</gene>
<name>A0A4R3MA66_9BURK</name>
<dbReference type="PANTHER" id="PTHR39337">
    <property type="entry name" value="BLR5642 PROTEIN"/>
    <property type="match status" value="1"/>
</dbReference>
<dbReference type="AlphaFoldDB" id="A0A4R3MA66"/>
<dbReference type="Proteomes" id="UP000295525">
    <property type="component" value="Unassembled WGS sequence"/>
</dbReference>
<dbReference type="RefSeq" id="WP_132579733.1">
    <property type="nucleotide sequence ID" value="NZ_SMAJ01000002.1"/>
</dbReference>
<dbReference type="InterPro" id="IPR007438">
    <property type="entry name" value="DUF488"/>
</dbReference>
<keyword evidence="2" id="KW-1185">Reference proteome</keyword>
<comment type="caution">
    <text evidence="1">The sequence shown here is derived from an EMBL/GenBank/DDBJ whole genome shotgun (WGS) entry which is preliminary data.</text>
</comment>
<dbReference type="PIRSF" id="PIRSF024492">
    <property type="entry name" value="UCP024492"/>
    <property type="match status" value="1"/>
</dbReference>
<protein>
    <submittedName>
        <fullName evidence="1">Uncharacterized protein DUF488</fullName>
    </submittedName>
</protein>
<dbReference type="PANTHER" id="PTHR39337:SF1">
    <property type="entry name" value="BLR5642 PROTEIN"/>
    <property type="match status" value="1"/>
</dbReference>
<dbReference type="EMBL" id="SMAJ01000002">
    <property type="protein sequence ID" value="TCT10106.1"/>
    <property type="molecule type" value="Genomic_DNA"/>
</dbReference>
<evidence type="ECO:0000313" key="1">
    <source>
        <dbReference type="EMBL" id="TCT10106.1"/>
    </source>
</evidence>
<proteinExistence type="predicted"/>
<evidence type="ECO:0000313" key="2">
    <source>
        <dbReference type="Proteomes" id="UP000295525"/>
    </source>
</evidence>
<accession>A0A4R3MA66</accession>
<reference evidence="1 2" key="1">
    <citation type="submission" date="2019-03" db="EMBL/GenBank/DDBJ databases">
        <title>Genomic Encyclopedia of Type Strains, Phase IV (KMG-IV): sequencing the most valuable type-strain genomes for metagenomic binning, comparative biology and taxonomic classification.</title>
        <authorList>
            <person name="Goeker M."/>
        </authorList>
    </citation>
    <scope>NUCLEOTIDE SEQUENCE [LARGE SCALE GENOMIC DNA]</scope>
    <source>
        <strain evidence="1 2">DSM 24591</strain>
    </source>
</reference>
<sequence length="181" mass="20150">MMQSSPLGVLTVGHSTRPIAEFMSLLTSHGVTRLTDVRTVPRSRHNPQFNLDTLPLSLKQAGIAYEHIAGLGGFRRTYPGSPNMGWRNISFRGYADYMQTPEFAENLAVLIEKARHDRVALMCAEAVPWRCHRSLIADALVVHGVCVEEIISEKRLQAHKLTPFAKVDGLVITYPPENSDT</sequence>